<dbReference type="Gene3D" id="1.10.287.70">
    <property type="match status" value="1"/>
</dbReference>
<name>A0AAN8RXF6_POLSC</name>
<evidence type="ECO:0000259" key="11">
    <source>
        <dbReference type="Pfam" id="PF00060"/>
    </source>
</evidence>
<dbReference type="GO" id="GO:0050906">
    <property type="term" value="P:detection of stimulus involved in sensory perception"/>
    <property type="evidence" value="ECO:0007669"/>
    <property type="project" value="UniProtKB-ARBA"/>
</dbReference>
<evidence type="ECO:0000256" key="7">
    <source>
        <dbReference type="ARBA" id="ARBA00023170"/>
    </source>
</evidence>
<evidence type="ECO:0000256" key="3">
    <source>
        <dbReference type="ARBA" id="ARBA00022475"/>
    </source>
</evidence>
<dbReference type="InterPro" id="IPR052192">
    <property type="entry name" value="Insect_Ionotropic_Sensory_Rcpt"/>
</dbReference>
<dbReference type="PANTHER" id="PTHR42643:SF33">
    <property type="entry name" value="GLUTAMATE RECEPTOR 2-LIKE PROTEIN"/>
    <property type="match status" value="1"/>
</dbReference>
<evidence type="ECO:0000256" key="9">
    <source>
        <dbReference type="SAM" id="Phobius"/>
    </source>
</evidence>
<dbReference type="Pfam" id="PF00060">
    <property type="entry name" value="Lig_chan"/>
    <property type="match status" value="1"/>
</dbReference>
<feature type="signal peptide" evidence="10">
    <location>
        <begin position="1"/>
        <end position="16"/>
    </location>
</feature>
<dbReference type="PANTHER" id="PTHR42643">
    <property type="entry name" value="IONOTROPIC RECEPTOR 20A-RELATED"/>
    <property type="match status" value="1"/>
</dbReference>
<evidence type="ECO:0000256" key="5">
    <source>
        <dbReference type="ARBA" id="ARBA00022989"/>
    </source>
</evidence>
<gene>
    <name evidence="12" type="ORF">RUM43_003694</name>
</gene>
<evidence type="ECO:0000256" key="10">
    <source>
        <dbReference type="SAM" id="SignalP"/>
    </source>
</evidence>
<keyword evidence="4 9" id="KW-0812">Transmembrane</keyword>
<dbReference type="SUPFAM" id="SSF53850">
    <property type="entry name" value="Periplasmic binding protein-like II"/>
    <property type="match status" value="1"/>
</dbReference>
<evidence type="ECO:0000313" key="13">
    <source>
        <dbReference type="Proteomes" id="UP001372834"/>
    </source>
</evidence>
<dbReference type="AlphaFoldDB" id="A0AAN8RXF6"/>
<dbReference type="EMBL" id="JAWJWE010000036">
    <property type="protein sequence ID" value="KAK6629873.1"/>
    <property type="molecule type" value="Genomic_DNA"/>
</dbReference>
<dbReference type="GO" id="GO:0015276">
    <property type="term" value="F:ligand-gated monoatomic ion channel activity"/>
    <property type="evidence" value="ECO:0007669"/>
    <property type="project" value="InterPro"/>
</dbReference>
<reference evidence="12 13" key="1">
    <citation type="submission" date="2023-10" db="EMBL/GenBank/DDBJ databases">
        <title>Genomes of two closely related lineages of the louse Polyplax serrata with different host specificities.</title>
        <authorList>
            <person name="Martinu J."/>
            <person name="Tarabai H."/>
            <person name="Stefka J."/>
            <person name="Hypsa V."/>
        </authorList>
    </citation>
    <scope>NUCLEOTIDE SEQUENCE [LARGE SCALE GENOMIC DNA]</scope>
    <source>
        <strain evidence="12">HR10_N</strain>
    </source>
</reference>
<keyword evidence="8" id="KW-0325">Glycoprotein</keyword>
<evidence type="ECO:0000256" key="4">
    <source>
        <dbReference type="ARBA" id="ARBA00022692"/>
    </source>
</evidence>
<evidence type="ECO:0000313" key="12">
    <source>
        <dbReference type="EMBL" id="KAK6629873.1"/>
    </source>
</evidence>
<organism evidence="12 13">
    <name type="scientific">Polyplax serrata</name>
    <name type="common">Common mouse louse</name>
    <dbReference type="NCBI Taxonomy" id="468196"/>
    <lineage>
        <taxon>Eukaryota</taxon>
        <taxon>Metazoa</taxon>
        <taxon>Ecdysozoa</taxon>
        <taxon>Arthropoda</taxon>
        <taxon>Hexapoda</taxon>
        <taxon>Insecta</taxon>
        <taxon>Pterygota</taxon>
        <taxon>Neoptera</taxon>
        <taxon>Paraneoptera</taxon>
        <taxon>Psocodea</taxon>
        <taxon>Troctomorpha</taxon>
        <taxon>Phthiraptera</taxon>
        <taxon>Anoplura</taxon>
        <taxon>Polyplacidae</taxon>
        <taxon>Polyplax</taxon>
    </lineage>
</organism>
<dbReference type="Proteomes" id="UP001372834">
    <property type="component" value="Unassembled WGS sequence"/>
</dbReference>
<comment type="caution">
    <text evidence="12">The sequence shown here is derived from an EMBL/GenBank/DDBJ whole genome shotgun (WGS) entry which is preliminary data.</text>
</comment>
<protein>
    <recommendedName>
        <fullName evidence="11">Ionotropic glutamate receptor C-terminal domain-containing protein</fullName>
    </recommendedName>
</protein>
<feature type="chain" id="PRO_5042861979" description="Ionotropic glutamate receptor C-terminal domain-containing protein" evidence="10">
    <location>
        <begin position="17"/>
        <end position="719"/>
    </location>
</feature>
<evidence type="ECO:0000256" key="1">
    <source>
        <dbReference type="ARBA" id="ARBA00004651"/>
    </source>
</evidence>
<feature type="domain" description="Ionotropic glutamate receptor C-terminal" evidence="11">
    <location>
        <begin position="428"/>
        <end position="670"/>
    </location>
</feature>
<feature type="transmembrane region" description="Helical" evidence="9">
    <location>
        <begin position="660"/>
        <end position="685"/>
    </location>
</feature>
<evidence type="ECO:0000256" key="8">
    <source>
        <dbReference type="ARBA" id="ARBA00023180"/>
    </source>
</evidence>
<keyword evidence="10" id="KW-0732">Signal</keyword>
<keyword evidence="3" id="KW-1003">Cell membrane</keyword>
<evidence type="ECO:0000256" key="6">
    <source>
        <dbReference type="ARBA" id="ARBA00023136"/>
    </source>
</evidence>
<comment type="subcellular location">
    <subcellularLocation>
        <location evidence="1">Cell membrane</location>
        <topology evidence="1">Multi-pass membrane protein</topology>
    </subcellularLocation>
</comment>
<sequence length="719" mass="81419">MNWLLLGILLTLSTDGAELHQGSNYFEYCSMEGNGSWSQVSLNTSTWIQFVSGFAARSQWVSIVFFLSNNSEFSTNMPSFIFKHFNSGGRFVSVHSTSRPFLPHSILSTGSKLGVVYFCEEPDEEFLGKVSDLDLFDSYRSWLIVKSDTSYKFEEVLRGLNLGLDTDMVVGKIERRSGGTATTTQAIPTVTREKGHVQNHTRKKRDLPSDLTLVVRLIQVYKAARTENDTLTVPLGLWDAPNGLFKVKGIINEEHRWNLGGYKVHVGVKNSSLNVRTGPVTRVSRFAMDVEADEEKNFMELFSCLIHGINASFELVKFQRIGWKNEEGGWTHLLGGVVDETVDFALETIDVNVDKSGDMSFTHAIVTTMNNIYFHRPISGGMRDIFLAPFSPKLVLCVIMTSLLLAIAMISISIARHNITPRKETTDFHCTSDKGKLFVRQERKKWKISDAVLWSVSILCMQGSQWSPKSMSGNLLLINGLLFALVIYNSFAAFITSVLSVQNISIKDLKDLADSDLAFGYTLGNADELFLRTVNNTLLRELYFKGLRENDGVSDPVAGVHRAAKGKYAFFVAARTARRALRTVVAHDKRCEFQELCLKMTKNHASIPMRRQSSLKKIVNLKIIHLMETGLLRRFQNLMLLSMPSCDERTTFNSARLADVYSAFFVLGFGWVASFLILILEVLWWKRKNVNRRDRLNKNTFEKARERPATKILYHWQPR</sequence>
<feature type="transmembrane region" description="Helical" evidence="9">
    <location>
        <begin position="476"/>
        <end position="501"/>
    </location>
</feature>
<evidence type="ECO:0000256" key="2">
    <source>
        <dbReference type="ARBA" id="ARBA00008685"/>
    </source>
</evidence>
<keyword evidence="7" id="KW-0675">Receptor</keyword>
<keyword evidence="6 9" id="KW-0472">Membrane</keyword>
<accession>A0AAN8RXF6</accession>
<comment type="similarity">
    <text evidence="2">Belongs to the glutamate-gated ion channel (TC 1.A.10.1) family.</text>
</comment>
<feature type="transmembrane region" description="Helical" evidence="9">
    <location>
        <begin position="393"/>
        <end position="415"/>
    </location>
</feature>
<dbReference type="GO" id="GO:0005886">
    <property type="term" value="C:plasma membrane"/>
    <property type="evidence" value="ECO:0007669"/>
    <property type="project" value="UniProtKB-SubCell"/>
</dbReference>
<proteinExistence type="inferred from homology"/>
<keyword evidence="5 9" id="KW-1133">Transmembrane helix</keyword>
<dbReference type="InterPro" id="IPR001320">
    <property type="entry name" value="Iontro_rcpt_C"/>
</dbReference>